<keyword evidence="8" id="KW-1185">Reference proteome</keyword>
<keyword evidence="2" id="KW-0285">Flavoprotein</keyword>
<dbReference type="PANTHER" id="PTHR43735:SF3">
    <property type="entry name" value="FERROPTOSIS SUPPRESSOR PROTEIN 1"/>
    <property type="match status" value="1"/>
</dbReference>
<dbReference type="PRINTS" id="PR00469">
    <property type="entry name" value="PNDRDTASEII"/>
</dbReference>
<proteinExistence type="inferred from homology"/>
<evidence type="ECO:0000256" key="4">
    <source>
        <dbReference type="ARBA" id="ARBA00023002"/>
    </source>
</evidence>
<dbReference type="STRING" id="13706.A0A1X2HQ07"/>
<dbReference type="InterPro" id="IPR036305">
    <property type="entry name" value="RGS_sf"/>
</dbReference>
<dbReference type="GO" id="GO:0050660">
    <property type="term" value="F:flavin adenine dinucleotide binding"/>
    <property type="evidence" value="ECO:0007669"/>
    <property type="project" value="TreeGrafter"/>
</dbReference>
<comment type="similarity">
    <text evidence="1">Belongs to the FAD-dependent oxidoreductase family.</text>
</comment>
<dbReference type="AlphaFoldDB" id="A0A1X2HQ07"/>
<dbReference type="OMA" id="WAIINTE"/>
<dbReference type="InterPro" id="IPR016137">
    <property type="entry name" value="RGS"/>
</dbReference>
<keyword evidence="3" id="KW-0274">FAD</keyword>
<organism evidence="7 8">
    <name type="scientific">Syncephalastrum racemosum</name>
    <name type="common">Filamentous fungus</name>
    <dbReference type="NCBI Taxonomy" id="13706"/>
    <lineage>
        <taxon>Eukaryota</taxon>
        <taxon>Fungi</taxon>
        <taxon>Fungi incertae sedis</taxon>
        <taxon>Mucoromycota</taxon>
        <taxon>Mucoromycotina</taxon>
        <taxon>Mucoromycetes</taxon>
        <taxon>Mucorales</taxon>
        <taxon>Syncephalastraceae</taxon>
        <taxon>Syncephalastrum</taxon>
    </lineage>
</organism>
<dbReference type="SUPFAM" id="SSF48097">
    <property type="entry name" value="Regulator of G-protein signaling, RGS"/>
    <property type="match status" value="1"/>
</dbReference>
<dbReference type="InterPro" id="IPR036188">
    <property type="entry name" value="FAD/NAD-bd_sf"/>
</dbReference>
<keyword evidence="4" id="KW-0560">Oxidoreductase</keyword>
<dbReference type="SUPFAM" id="SSF51905">
    <property type="entry name" value="FAD/NAD(P)-binding domain"/>
    <property type="match status" value="1"/>
</dbReference>
<dbReference type="GO" id="GO:0005737">
    <property type="term" value="C:cytoplasm"/>
    <property type="evidence" value="ECO:0007669"/>
    <property type="project" value="TreeGrafter"/>
</dbReference>
<accession>A0A1X2HQ07</accession>
<dbReference type="Pfam" id="PF07992">
    <property type="entry name" value="Pyr_redox_2"/>
    <property type="match status" value="1"/>
</dbReference>
<dbReference type="InParanoid" id="A0A1X2HQ07"/>
<protein>
    <recommendedName>
        <fullName evidence="6">RGS domain-containing protein</fullName>
    </recommendedName>
</protein>
<dbReference type="EMBL" id="MCGN01000002">
    <property type="protein sequence ID" value="ORZ00986.1"/>
    <property type="molecule type" value="Genomic_DNA"/>
</dbReference>
<evidence type="ECO:0000259" key="6">
    <source>
        <dbReference type="PROSITE" id="PS50132"/>
    </source>
</evidence>
<dbReference type="Gene3D" id="1.10.167.10">
    <property type="entry name" value="Regulator of G-protein Signalling 4, domain 2"/>
    <property type="match status" value="1"/>
</dbReference>
<evidence type="ECO:0000256" key="1">
    <source>
        <dbReference type="ARBA" id="ARBA00006442"/>
    </source>
</evidence>
<dbReference type="Pfam" id="PF00615">
    <property type="entry name" value="RGS"/>
    <property type="match status" value="1"/>
</dbReference>
<dbReference type="Gene3D" id="3.50.50.100">
    <property type="match status" value="1"/>
</dbReference>
<feature type="region of interest" description="Disordered" evidence="5">
    <location>
        <begin position="540"/>
        <end position="578"/>
    </location>
</feature>
<feature type="region of interest" description="Disordered" evidence="5">
    <location>
        <begin position="603"/>
        <end position="629"/>
    </location>
</feature>
<dbReference type="GO" id="GO:0004174">
    <property type="term" value="F:electron-transferring-flavoprotein dehydrogenase activity"/>
    <property type="evidence" value="ECO:0007669"/>
    <property type="project" value="TreeGrafter"/>
</dbReference>
<evidence type="ECO:0000256" key="5">
    <source>
        <dbReference type="SAM" id="MobiDB-lite"/>
    </source>
</evidence>
<dbReference type="InterPro" id="IPR044926">
    <property type="entry name" value="RGS_subdomain_2"/>
</dbReference>
<reference evidence="7 8" key="1">
    <citation type="submission" date="2016-07" db="EMBL/GenBank/DDBJ databases">
        <title>Pervasive Adenine N6-methylation of Active Genes in Fungi.</title>
        <authorList>
            <consortium name="DOE Joint Genome Institute"/>
            <person name="Mondo S.J."/>
            <person name="Dannebaum R.O."/>
            <person name="Kuo R.C."/>
            <person name="Labutti K."/>
            <person name="Haridas S."/>
            <person name="Kuo A."/>
            <person name="Salamov A."/>
            <person name="Ahrendt S.R."/>
            <person name="Lipzen A."/>
            <person name="Sullivan W."/>
            <person name="Andreopoulos W.B."/>
            <person name="Clum A."/>
            <person name="Lindquist E."/>
            <person name="Daum C."/>
            <person name="Ramamoorthy G.K."/>
            <person name="Gryganskyi A."/>
            <person name="Culley D."/>
            <person name="Magnuson J.K."/>
            <person name="James T.Y."/>
            <person name="O'Malley M.A."/>
            <person name="Stajich J.E."/>
            <person name="Spatafora J.W."/>
            <person name="Visel A."/>
            <person name="Grigoriev I.V."/>
        </authorList>
    </citation>
    <scope>NUCLEOTIDE SEQUENCE [LARGE SCALE GENOMIC DNA]</scope>
    <source>
        <strain evidence="7 8">NRRL 2496</strain>
    </source>
</reference>
<feature type="domain" description="RGS" evidence="6">
    <location>
        <begin position="18"/>
        <end position="80"/>
    </location>
</feature>
<dbReference type="InterPro" id="IPR023753">
    <property type="entry name" value="FAD/NAD-binding_dom"/>
</dbReference>
<evidence type="ECO:0000313" key="7">
    <source>
        <dbReference type="EMBL" id="ORZ00986.1"/>
    </source>
</evidence>
<dbReference type="PROSITE" id="PS50132">
    <property type="entry name" value="RGS"/>
    <property type="match status" value="1"/>
</dbReference>
<dbReference type="SMART" id="SM00315">
    <property type="entry name" value="RGS"/>
    <property type="match status" value="1"/>
</dbReference>
<feature type="compositionally biased region" description="Low complexity" evidence="5">
    <location>
        <begin position="553"/>
        <end position="578"/>
    </location>
</feature>
<evidence type="ECO:0000256" key="2">
    <source>
        <dbReference type="ARBA" id="ARBA00022630"/>
    </source>
</evidence>
<comment type="caution">
    <text evidence="7">The sequence shown here is derived from an EMBL/GenBank/DDBJ whole genome shotgun (WGS) entry which is preliminary data.</text>
</comment>
<evidence type="ECO:0000256" key="3">
    <source>
        <dbReference type="ARBA" id="ARBA00022827"/>
    </source>
</evidence>
<name>A0A1X2HQ07_SYNRA</name>
<dbReference type="PANTHER" id="PTHR43735">
    <property type="entry name" value="APOPTOSIS-INDUCING FACTOR 1"/>
    <property type="match status" value="1"/>
</dbReference>
<sequence>MVESFPTQQAQGEDVSTCLGEVLADPKLLTAFESFLRHTWSHENLLFIEAMAQLRHETDPTNLESMLNRIYKTFIAEGAPLELNVTTRTEVKEEIESLKWAIINTEVAISALHETEKEVLTMLTTKLHEFTSTTTLNRSMRHNPCRQQLRVAIIGGGFTGFTVASILDPMPLFHVTLIDTKDSFEYTPGIVRKIVNPAETSSMRVRHDAYVRNGKVIIGYAESIGEGGHTLRVSGETISFDYLVIATGSAYSSQLKSTDVSSLYRLSGLEDVSSELNNAKKVLVIGGGLVGCELASEIAMHRFPGKYPRKKVTLVESHSNVISRSEPDQRDKAREYLVDLGIEVVCNERIMDLDNGVFIGTSGRLYSDYDKVFTATGTRPNGGLLHNSSNEDAFFTCLDDWGRIRVRPTLQVEHYKYRHIFAGGDVTNVVEEKTGYAATLAGVCIARNICRLVKGKEPLRQGTKGTLPAPDKPLHGITSQGGIGKQRLTIFKKKFAFLNPSWAALKYFDEQQYLRMVQGEAMSSSNVIGRLPRRLTLPPNAVNNIARPQPAQSTSSSTVTSLSGRSSSGSSSKHSSGSASSLEEFLYNHFTFMSQYTRDDFSTHNSKNIRRSSMPSLYSTASDQTAYAH</sequence>
<gene>
    <name evidence="7" type="ORF">BCR43DRAFT_453236</name>
</gene>
<dbReference type="PRINTS" id="PR00368">
    <property type="entry name" value="FADPNR"/>
</dbReference>
<evidence type="ECO:0000313" key="8">
    <source>
        <dbReference type="Proteomes" id="UP000242180"/>
    </source>
</evidence>
<dbReference type="OrthoDB" id="202203at2759"/>
<dbReference type="Proteomes" id="UP000242180">
    <property type="component" value="Unassembled WGS sequence"/>
</dbReference>